<dbReference type="SUPFAM" id="SSF49899">
    <property type="entry name" value="Concanavalin A-like lectins/glucanases"/>
    <property type="match status" value="1"/>
</dbReference>
<dbReference type="PANTHER" id="PTHR43143">
    <property type="entry name" value="METALLOPHOSPHOESTERASE, CALCINEURIN SUPERFAMILY"/>
    <property type="match status" value="1"/>
</dbReference>
<sequence length="706" mass="77440">MNKKDNILAPDTLRKLEGLPDRQRRLLMKAGFGLSLGGTALLLSACGGDDAPPQTGNPGDGNGGDGEQPSTLVSSFALAVLPDTQFYARYATEAENTQFQRKYGSTPFRAQTNWIAQNAKSLKIPFTIHLGDVVDQQGKPAQWQVADDAMKVLEEARLPYSILAGNHDVIRDVDYVDESSQASNTDAQRNLAAEPYLKWFPTERAKQQATFGGRDASGFHEFHIFEADGNRFLVLSLSWRASDAAIAWARKVLADHPTLPAILVNHQLLNIAADGASPLEVPYGKMLWEKLIRDNDQIFMTLNGHYHGASRLTKTNDYGNAVEEMVVDYQMAYMGGNGLMRLYEFDLTRNKIKVLSFSPWVPQKPADTLNDFDVAVLTEANQQFEIDFDFKKRFARFNPGFKTPEAGNEPINDRAKAAILATYEEPETVEKKPAADENDYPLVASTVAHWRFFGGTPGSVVPVGQVVADTTGRNPVYREALTFNGATIGQEGDLTWTDDRHYLSAAPGSVRFANTTTSPLRMSYFTTRADAQVNTATLDAGYTVEAFIKVDSSWTASQNAWMNIMERDGRRGQIPGFAGGDGDECPIIFSISSLREVQWEVLPNSPGSKSPAANWSGEIIAGKWVHIAIVNDPALNETIMYVEGAPVLRNAANAPGIAYRKSTDRMVIGGGAYAGERTNGFLGNIGEIRICAEPLPPAKWLTARRA</sequence>
<name>A0ABP3KZD4_9BURK</name>
<feature type="region of interest" description="Disordered" evidence="1">
    <location>
        <begin position="47"/>
        <end position="69"/>
    </location>
</feature>
<dbReference type="Pfam" id="PF13385">
    <property type="entry name" value="Laminin_G_3"/>
    <property type="match status" value="1"/>
</dbReference>
<feature type="domain" description="Calcineurin-like phosphoesterase" evidence="2">
    <location>
        <begin position="107"/>
        <end position="307"/>
    </location>
</feature>
<reference evidence="4" key="1">
    <citation type="journal article" date="2019" name="Int. J. Syst. Evol. Microbiol.">
        <title>The Global Catalogue of Microorganisms (GCM) 10K type strain sequencing project: providing services to taxonomists for standard genome sequencing and annotation.</title>
        <authorList>
            <consortium name="The Broad Institute Genomics Platform"/>
            <consortium name="The Broad Institute Genome Sequencing Center for Infectious Disease"/>
            <person name="Wu L."/>
            <person name="Ma J."/>
        </authorList>
    </citation>
    <scope>NUCLEOTIDE SEQUENCE [LARGE SCALE GENOMIC DNA]</scope>
    <source>
        <strain evidence="4">JCM 14330</strain>
    </source>
</reference>
<dbReference type="RefSeq" id="WP_087837392.1">
    <property type="nucleotide sequence ID" value="NZ_BAAAEN010000001.1"/>
</dbReference>
<comment type="caution">
    <text evidence="3">The sequence shown here is derived from an EMBL/GenBank/DDBJ whole genome shotgun (WGS) entry which is preliminary data.</text>
</comment>
<proteinExistence type="predicted"/>
<dbReference type="Pfam" id="PF00149">
    <property type="entry name" value="Metallophos"/>
    <property type="match status" value="1"/>
</dbReference>
<evidence type="ECO:0000256" key="1">
    <source>
        <dbReference type="SAM" id="MobiDB-lite"/>
    </source>
</evidence>
<evidence type="ECO:0000313" key="4">
    <source>
        <dbReference type="Proteomes" id="UP001501706"/>
    </source>
</evidence>
<dbReference type="Gene3D" id="2.60.120.200">
    <property type="match status" value="1"/>
</dbReference>
<dbReference type="InterPro" id="IPR004843">
    <property type="entry name" value="Calcineurin-like_PHP"/>
</dbReference>
<dbReference type="Gene3D" id="3.60.21.10">
    <property type="match status" value="1"/>
</dbReference>
<evidence type="ECO:0000259" key="2">
    <source>
        <dbReference type="Pfam" id="PF00149"/>
    </source>
</evidence>
<evidence type="ECO:0000313" key="3">
    <source>
        <dbReference type="EMBL" id="GAA0489933.1"/>
    </source>
</evidence>
<organism evidence="3 4">
    <name type="scientific">Pigmentiphaga daeguensis</name>
    <dbReference type="NCBI Taxonomy" id="414049"/>
    <lineage>
        <taxon>Bacteria</taxon>
        <taxon>Pseudomonadati</taxon>
        <taxon>Pseudomonadota</taxon>
        <taxon>Betaproteobacteria</taxon>
        <taxon>Burkholderiales</taxon>
        <taxon>Alcaligenaceae</taxon>
        <taxon>Pigmentiphaga</taxon>
    </lineage>
</organism>
<accession>A0ABP3KZD4</accession>
<protein>
    <submittedName>
        <fullName evidence="3">Metallophosphoesterase</fullName>
    </submittedName>
</protein>
<dbReference type="InterPro" id="IPR013320">
    <property type="entry name" value="ConA-like_dom_sf"/>
</dbReference>
<dbReference type="InterPro" id="IPR051918">
    <property type="entry name" value="STPP_CPPED1"/>
</dbReference>
<dbReference type="PANTHER" id="PTHR43143:SF5">
    <property type="entry name" value="SECRETED PROTEIN"/>
    <property type="match status" value="1"/>
</dbReference>
<dbReference type="InterPro" id="IPR029052">
    <property type="entry name" value="Metallo-depent_PP-like"/>
</dbReference>
<dbReference type="EMBL" id="BAAAEN010000001">
    <property type="protein sequence ID" value="GAA0489933.1"/>
    <property type="molecule type" value="Genomic_DNA"/>
</dbReference>
<gene>
    <name evidence="3" type="ORF">GCM10009097_01750</name>
</gene>
<dbReference type="Proteomes" id="UP001501706">
    <property type="component" value="Unassembled WGS sequence"/>
</dbReference>
<dbReference type="SUPFAM" id="SSF56300">
    <property type="entry name" value="Metallo-dependent phosphatases"/>
    <property type="match status" value="1"/>
</dbReference>
<keyword evidence="4" id="KW-1185">Reference proteome</keyword>